<dbReference type="PANTHER" id="PTHR37953">
    <property type="entry name" value="UPF0127 PROTEIN MJ1496"/>
    <property type="match status" value="1"/>
</dbReference>
<evidence type="ECO:0008006" key="4">
    <source>
        <dbReference type="Google" id="ProtNLM"/>
    </source>
</evidence>
<sequence>MKTPPAYKYSSILLLFVVLFSACNENKTKVLTKEIAFSNDGRLTVYKQNTEEALHTFTIETAIGEYETQTGLMYRKSLPQDSGMLFMFDNEQPRSFYMKNTEIELDILYIDANKKVVKIYTKAKPMDPTSLPSGVPVKYVLELGGAVSSSRGIQEGDRVEWSLK</sequence>
<dbReference type="AlphaFoldDB" id="A0A5J4G0D8"/>
<evidence type="ECO:0000313" key="2">
    <source>
        <dbReference type="EMBL" id="GEQ87158.1"/>
    </source>
</evidence>
<dbReference type="PANTHER" id="PTHR37953:SF1">
    <property type="entry name" value="UPF0127 PROTEIN MJ1496"/>
    <property type="match status" value="1"/>
</dbReference>
<feature type="chain" id="PRO_5023913961" description="DUF192 domain-containing protein" evidence="1">
    <location>
        <begin position="25"/>
        <end position="164"/>
    </location>
</feature>
<feature type="signal peptide" evidence="1">
    <location>
        <begin position="1"/>
        <end position="24"/>
    </location>
</feature>
<dbReference type="PROSITE" id="PS51257">
    <property type="entry name" value="PROKAR_LIPOPROTEIN"/>
    <property type="match status" value="1"/>
</dbReference>
<evidence type="ECO:0000313" key="3">
    <source>
        <dbReference type="Proteomes" id="UP000326994"/>
    </source>
</evidence>
<comment type="caution">
    <text evidence="2">The sequence shown here is derived from an EMBL/GenBank/DDBJ whole genome shotgun (WGS) entry which is preliminary data.</text>
</comment>
<dbReference type="RefSeq" id="WP_151895070.1">
    <property type="nucleotide sequence ID" value="NZ_BKCF01000005.1"/>
</dbReference>
<keyword evidence="3" id="KW-1185">Reference proteome</keyword>
<evidence type="ECO:0000256" key="1">
    <source>
        <dbReference type="SAM" id="SignalP"/>
    </source>
</evidence>
<proteinExistence type="predicted"/>
<keyword evidence="1" id="KW-0732">Signal</keyword>
<accession>A0A5J4G0D8</accession>
<dbReference type="EMBL" id="BKCF01000005">
    <property type="protein sequence ID" value="GEQ87158.1"/>
    <property type="molecule type" value="Genomic_DNA"/>
</dbReference>
<name>A0A5J4G0D8_9FLAO</name>
<dbReference type="Proteomes" id="UP000326994">
    <property type="component" value="Unassembled WGS sequence"/>
</dbReference>
<dbReference type="InterPro" id="IPR038695">
    <property type="entry name" value="Saro_0823-like_sf"/>
</dbReference>
<organism evidence="2 3">
    <name type="scientific">Patiriisocius marinistellae</name>
    <dbReference type="NCBI Taxonomy" id="2494560"/>
    <lineage>
        <taxon>Bacteria</taxon>
        <taxon>Pseudomonadati</taxon>
        <taxon>Bacteroidota</taxon>
        <taxon>Flavobacteriia</taxon>
        <taxon>Flavobacteriales</taxon>
        <taxon>Flavobacteriaceae</taxon>
        <taxon>Patiriisocius</taxon>
    </lineage>
</organism>
<protein>
    <recommendedName>
        <fullName evidence="4">DUF192 domain-containing protein</fullName>
    </recommendedName>
</protein>
<dbReference type="Pfam" id="PF02643">
    <property type="entry name" value="DUF192"/>
    <property type="match status" value="1"/>
</dbReference>
<reference evidence="2 3" key="1">
    <citation type="submission" date="2019-08" db="EMBL/GenBank/DDBJ databases">
        <title>Ulvibacter marinistellae sp. nov., isolated from a starfish, Patiria pectinifera.</title>
        <authorList>
            <person name="Kawano K."/>
            <person name="Ushijima N."/>
            <person name="Kihara M."/>
            <person name="Itoh H."/>
        </authorList>
    </citation>
    <scope>NUCLEOTIDE SEQUENCE [LARGE SCALE GENOMIC DNA]</scope>
    <source>
        <strain evidence="2 3">KK4</strain>
    </source>
</reference>
<gene>
    <name evidence="2" type="ORF">ULMS_26660</name>
</gene>
<dbReference type="OrthoDB" id="5526466at2"/>
<dbReference type="Gene3D" id="2.60.120.1140">
    <property type="entry name" value="Protein of unknown function DUF192"/>
    <property type="match status" value="1"/>
</dbReference>
<dbReference type="InterPro" id="IPR003795">
    <property type="entry name" value="DUF192"/>
</dbReference>